<name>A0ACB9DWS1_CICIN</name>
<protein>
    <submittedName>
        <fullName evidence="1">Uncharacterized protein</fullName>
    </submittedName>
</protein>
<evidence type="ECO:0000313" key="1">
    <source>
        <dbReference type="EMBL" id="KAI3751012.1"/>
    </source>
</evidence>
<evidence type="ECO:0000313" key="2">
    <source>
        <dbReference type="Proteomes" id="UP001055811"/>
    </source>
</evidence>
<gene>
    <name evidence="1" type="ORF">L2E82_22002</name>
</gene>
<sequence>MLRVDSVQRALLGMRHLCIAFELLDSNLYELIKLNHFRGLSLSIVQLFSKQILYGLALMKDAAIIHCDLKPENILLCTSVKPAAIKIIDFGSACMEDHTVYSYIQSRYYRSPEVLLGYQYTTAIDMCVGLGI</sequence>
<dbReference type="Proteomes" id="UP001055811">
    <property type="component" value="Linkage Group LG04"/>
</dbReference>
<reference evidence="1 2" key="2">
    <citation type="journal article" date="2022" name="Mol. Ecol. Resour.">
        <title>The genomes of chicory, endive, great burdock and yacon provide insights into Asteraceae paleo-polyploidization history and plant inulin production.</title>
        <authorList>
            <person name="Fan W."/>
            <person name="Wang S."/>
            <person name="Wang H."/>
            <person name="Wang A."/>
            <person name="Jiang F."/>
            <person name="Liu H."/>
            <person name="Zhao H."/>
            <person name="Xu D."/>
            <person name="Zhang Y."/>
        </authorList>
    </citation>
    <scope>NUCLEOTIDE SEQUENCE [LARGE SCALE GENOMIC DNA]</scope>
    <source>
        <strain evidence="2">cv. Punajuju</strain>
        <tissue evidence="1">Leaves</tissue>
    </source>
</reference>
<keyword evidence="2" id="KW-1185">Reference proteome</keyword>
<proteinExistence type="predicted"/>
<reference evidence="2" key="1">
    <citation type="journal article" date="2022" name="Mol. Ecol. Resour.">
        <title>The genomes of chicory, endive, great burdock and yacon provide insights into Asteraceae palaeo-polyploidization history and plant inulin production.</title>
        <authorList>
            <person name="Fan W."/>
            <person name="Wang S."/>
            <person name="Wang H."/>
            <person name="Wang A."/>
            <person name="Jiang F."/>
            <person name="Liu H."/>
            <person name="Zhao H."/>
            <person name="Xu D."/>
            <person name="Zhang Y."/>
        </authorList>
    </citation>
    <scope>NUCLEOTIDE SEQUENCE [LARGE SCALE GENOMIC DNA]</scope>
    <source>
        <strain evidence="2">cv. Punajuju</strain>
    </source>
</reference>
<comment type="caution">
    <text evidence="1">The sequence shown here is derived from an EMBL/GenBank/DDBJ whole genome shotgun (WGS) entry which is preliminary data.</text>
</comment>
<dbReference type="EMBL" id="CM042012">
    <property type="protein sequence ID" value="KAI3751012.1"/>
    <property type="molecule type" value="Genomic_DNA"/>
</dbReference>
<organism evidence="1 2">
    <name type="scientific">Cichorium intybus</name>
    <name type="common">Chicory</name>
    <dbReference type="NCBI Taxonomy" id="13427"/>
    <lineage>
        <taxon>Eukaryota</taxon>
        <taxon>Viridiplantae</taxon>
        <taxon>Streptophyta</taxon>
        <taxon>Embryophyta</taxon>
        <taxon>Tracheophyta</taxon>
        <taxon>Spermatophyta</taxon>
        <taxon>Magnoliopsida</taxon>
        <taxon>eudicotyledons</taxon>
        <taxon>Gunneridae</taxon>
        <taxon>Pentapetalae</taxon>
        <taxon>asterids</taxon>
        <taxon>campanulids</taxon>
        <taxon>Asterales</taxon>
        <taxon>Asteraceae</taxon>
        <taxon>Cichorioideae</taxon>
        <taxon>Cichorieae</taxon>
        <taxon>Cichoriinae</taxon>
        <taxon>Cichorium</taxon>
    </lineage>
</organism>
<accession>A0ACB9DWS1</accession>